<feature type="domain" description="HTH araC/xylS-type" evidence="3">
    <location>
        <begin position="195"/>
        <end position="294"/>
    </location>
</feature>
<proteinExistence type="predicted"/>
<dbReference type="EMBL" id="BOQN01000092">
    <property type="protein sequence ID" value="GIM95348.1"/>
    <property type="molecule type" value="Genomic_DNA"/>
</dbReference>
<evidence type="ECO:0000256" key="1">
    <source>
        <dbReference type="ARBA" id="ARBA00023015"/>
    </source>
</evidence>
<dbReference type="SUPFAM" id="SSF52317">
    <property type="entry name" value="Class I glutamine amidotransferase-like"/>
    <property type="match status" value="1"/>
</dbReference>
<dbReference type="InterPro" id="IPR052158">
    <property type="entry name" value="INH-QAR"/>
</dbReference>
<dbReference type="Gene3D" id="3.40.50.880">
    <property type="match status" value="1"/>
</dbReference>
<dbReference type="AlphaFoldDB" id="A0A919TGQ0"/>
<reference evidence="4 5" key="1">
    <citation type="submission" date="2021-03" db="EMBL/GenBank/DDBJ databases">
        <title>Whole genome shotgun sequence of Actinoplanes toevensis NBRC 105298.</title>
        <authorList>
            <person name="Komaki H."/>
            <person name="Tamura T."/>
        </authorList>
    </citation>
    <scope>NUCLEOTIDE SEQUENCE [LARGE SCALE GENOMIC DNA]</scope>
    <source>
        <strain evidence="4 5">NBRC 105298</strain>
    </source>
</reference>
<dbReference type="GO" id="GO:0003700">
    <property type="term" value="F:DNA-binding transcription factor activity"/>
    <property type="evidence" value="ECO:0007669"/>
    <property type="project" value="InterPro"/>
</dbReference>
<dbReference type="Pfam" id="PF12833">
    <property type="entry name" value="HTH_18"/>
    <property type="match status" value="1"/>
</dbReference>
<dbReference type="InterPro" id="IPR029062">
    <property type="entry name" value="Class_I_gatase-like"/>
</dbReference>
<sequence length="301" mass="31666">MSSTVRPFELAVLCEVFGTDRTARGVPAFDFAIASATPGVPVPAFGGLTITPAAGLDRLRAADLVAVAPPAAPGRQVDPAVAAALHAAVARGARLVALGSATFTLASAGLLDGRTVAAPWMYAQQLADWFPRLRVDPSVRFVDDDPILTAAAGIDLCLHLIRKDHGAAAANAVAAGMRFGPAGHPPARRPDDDIAALLDWAAGNLHEDLSIEVLARRALLSTRSLARRFRAATGVTPYAWVLDQRVSLAQQLLETQPSLGVEEAAGRAGFSSAALLRQHFQRRFGCSPSQYRSRFAPSPRG</sequence>
<dbReference type="InterPro" id="IPR018060">
    <property type="entry name" value="HTH_AraC"/>
</dbReference>
<gene>
    <name evidence="4" type="ORF">Ato02nite_071410</name>
</gene>
<dbReference type="PANTHER" id="PTHR43130">
    <property type="entry name" value="ARAC-FAMILY TRANSCRIPTIONAL REGULATOR"/>
    <property type="match status" value="1"/>
</dbReference>
<keyword evidence="2" id="KW-0804">Transcription</keyword>
<organism evidence="4 5">
    <name type="scientific">Paractinoplanes toevensis</name>
    <dbReference type="NCBI Taxonomy" id="571911"/>
    <lineage>
        <taxon>Bacteria</taxon>
        <taxon>Bacillati</taxon>
        <taxon>Actinomycetota</taxon>
        <taxon>Actinomycetes</taxon>
        <taxon>Micromonosporales</taxon>
        <taxon>Micromonosporaceae</taxon>
        <taxon>Paractinoplanes</taxon>
    </lineage>
</organism>
<dbReference type="PROSITE" id="PS01124">
    <property type="entry name" value="HTH_ARAC_FAMILY_2"/>
    <property type="match status" value="1"/>
</dbReference>
<dbReference type="PANTHER" id="PTHR43130:SF3">
    <property type="entry name" value="HTH-TYPE TRANSCRIPTIONAL REGULATOR RV1931C"/>
    <property type="match status" value="1"/>
</dbReference>
<name>A0A919TGQ0_9ACTN</name>
<evidence type="ECO:0000259" key="3">
    <source>
        <dbReference type="PROSITE" id="PS01124"/>
    </source>
</evidence>
<dbReference type="Proteomes" id="UP000677082">
    <property type="component" value="Unassembled WGS sequence"/>
</dbReference>
<evidence type="ECO:0000313" key="4">
    <source>
        <dbReference type="EMBL" id="GIM95348.1"/>
    </source>
</evidence>
<keyword evidence="5" id="KW-1185">Reference proteome</keyword>
<dbReference type="Gene3D" id="1.10.10.60">
    <property type="entry name" value="Homeodomain-like"/>
    <property type="match status" value="1"/>
</dbReference>
<dbReference type="SUPFAM" id="SSF46689">
    <property type="entry name" value="Homeodomain-like"/>
    <property type="match status" value="2"/>
</dbReference>
<accession>A0A919TGQ0</accession>
<evidence type="ECO:0000256" key="2">
    <source>
        <dbReference type="ARBA" id="ARBA00023163"/>
    </source>
</evidence>
<protein>
    <submittedName>
        <fullName evidence="4">AraC family transcriptional regulator</fullName>
    </submittedName>
</protein>
<dbReference type="SMART" id="SM00342">
    <property type="entry name" value="HTH_ARAC"/>
    <property type="match status" value="1"/>
</dbReference>
<dbReference type="InterPro" id="IPR009057">
    <property type="entry name" value="Homeodomain-like_sf"/>
</dbReference>
<dbReference type="GO" id="GO:0043565">
    <property type="term" value="F:sequence-specific DNA binding"/>
    <property type="evidence" value="ECO:0007669"/>
    <property type="project" value="InterPro"/>
</dbReference>
<keyword evidence="1" id="KW-0805">Transcription regulation</keyword>
<evidence type="ECO:0000313" key="5">
    <source>
        <dbReference type="Proteomes" id="UP000677082"/>
    </source>
</evidence>
<comment type="caution">
    <text evidence="4">The sequence shown here is derived from an EMBL/GenBank/DDBJ whole genome shotgun (WGS) entry which is preliminary data.</text>
</comment>